<reference evidence="1 2" key="1">
    <citation type="submission" date="2019-04" db="EMBL/GenBank/DDBJ databases">
        <title>Fungal friends and foes A comparative genomics study of 23 Aspergillus species from section Flavi.</title>
        <authorList>
            <consortium name="DOE Joint Genome Institute"/>
            <person name="Kjaerbolling I."/>
            <person name="Vesth T.C."/>
            <person name="Frisvad J.C."/>
            <person name="Nybo J.L."/>
            <person name="Theobald S."/>
            <person name="Kildgaard S."/>
            <person name="Petersen T.I."/>
            <person name="Kuo A."/>
            <person name="Sato A."/>
            <person name="Lyhne E.K."/>
            <person name="Kogle M.E."/>
            <person name="Wiebenga A."/>
            <person name="Kun R.S."/>
            <person name="Lubbers R.J."/>
            <person name="Makela M.R."/>
            <person name="Barry K."/>
            <person name="Chovatia M."/>
            <person name="Clum A."/>
            <person name="Daum C."/>
            <person name="Haridas S."/>
            <person name="He G."/>
            <person name="LaButti K."/>
            <person name="Lipzen A."/>
            <person name="Mondo S."/>
            <person name="Pangilinan J."/>
            <person name="Riley R."/>
            <person name="Salamov A."/>
            <person name="Simmons B.A."/>
            <person name="Magnuson J.K."/>
            <person name="Henrissat B."/>
            <person name="Mortensen U.H."/>
            <person name="Larsen T.O."/>
            <person name="De vries R.P."/>
            <person name="Grigoriev I.V."/>
            <person name="Machida M."/>
            <person name="Baker S.E."/>
            <person name="Andersen M.R."/>
        </authorList>
    </citation>
    <scope>NUCLEOTIDE SEQUENCE [LARGE SCALE GENOMIC DNA]</scope>
    <source>
        <strain evidence="1 2">CBS 117635</strain>
    </source>
</reference>
<evidence type="ECO:0000313" key="2">
    <source>
        <dbReference type="Proteomes" id="UP000326289"/>
    </source>
</evidence>
<dbReference type="EMBL" id="ML732778">
    <property type="protein sequence ID" value="KAB8276148.1"/>
    <property type="molecule type" value="Genomic_DNA"/>
</dbReference>
<keyword evidence="2" id="KW-1185">Reference proteome</keyword>
<protein>
    <submittedName>
        <fullName evidence="1">Uncharacterized protein</fullName>
    </submittedName>
</protein>
<name>A0A5N6JBW0_9EURO</name>
<evidence type="ECO:0000313" key="1">
    <source>
        <dbReference type="EMBL" id="KAB8276148.1"/>
    </source>
</evidence>
<organism evidence="1 2">
    <name type="scientific">Aspergillus minisclerotigenes</name>
    <dbReference type="NCBI Taxonomy" id="656917"/>
    <lineage>
        <taxon>Eukaryota</taxon>
        <taxon>Fungi</taxon>
        <taxon>Dikarya</taxon>
        <taxon>Ascomycota</taxon>
        <taxon>Pezizomycotina</taxon>
        <taxon>Eurotiomycetes</taxon>
        <taxon>Eurotiomycetidae</taxon>
        <taxon>Eurotiales</taxon>
        <taxon>Aspergillaceae</taxon>
        <taxon>Aspergillus</taxon>
        <taxon>Aspergillus subgen. Circumdati</taxon>
    </lineage>
</organism>
<dbReference type="AlphaFoldDB" id="A0A5N6JBW0"/>
<dbReference type="Proteomes" id="UP000326289">
    <property type="component" value="Unassembled WGS sequence"/>
</dbReference>
<gene>
    <name evidence="1" type="ORF">BDV30DRAFT_235983</name>
</gene>
<proteinExistence type="predicted"/>
<sequence length="257" mass="30076">MPFYSIAIYRGKEDKHEGDAGYNLITTPDRETADLFYRMLQTYPDIDTKNKYHFFNLQRHSAQMWTFQTACCRDDLRELVRAMTSRQFSITDERFRDLVQKVVIQHYNSNCWFDKNYIPIVPHIDLADHINGGEFFIRRKYHPSQFWYLDNDWIRISEKQSTKFRLELVNNSSAPKDALLIGSDEVRIVALNSSSTNTIGSHSVHNGALGCKGDNETFKFSAFRNQFNLGLGTNLQSDYVKYVTSRRLLGEEWELIN</sequence>
<accession>A0A5N6JBW0</accession>